<comment type="similarity">
    <text evidence="2">Belongs to the binding-protein-dependent transport system permease family. FecCD subfamily.</text>
</comment>
<dbReference type="EMBL" id="AZAC01000021">
    <property type="protein sequence ID" value="KIX12914.1"/>
    <property type="molecule type" value="Genomic_DNA"/>
</dbReference>
<evidence type="ECO:0000256" key="7">
    <source>
        <dbReference type="ARBA" id="ARBA00023136"/>
    </source>
</evidence>
<accession>A0A0D2J435</accession>
<proteinExistence type="inferred from homology"/>
<evidence type="ECO:0000313" key="10">
    <source>
        <dbReference type="Proteomes" id="UP000032233"/>
    </source>
</evidence>
<dbReference type="InterPro" id="IPR000522">
    <property type="entry name" value="ABC_transptr_permease_BtuC"/>
</dbReference>
<feature type="transmembrane region" description="Helical" evidence="8">
    <location>
        <begin position="93"/>
        <end position="114"/>
    </location>
</feature>
<dbReference type="SUPFAM" id="SSF81345">
    <property type="entry name" value="ABC transporter involved in vitamin B12 uptake, BtuC"/>
    <property type="match status" value="1"/>
</dbReference>
<dbReference type="InterPro" id="IPR037294">
    <property type="entry name" value="ABC_BtuC-like"/>
</dbReference>
<feature type="transmembrane region" description="Helical" evidence="8">
    <location>
        <begin position="149"/>
        <end position="172"/>
    </location>
</feature>
<feature type="transmembrane region" description="Helical" evidence="8">
    <location>
        <begin position="240"/>
        <end position="265"/>
    </location>
</feature>
<protein>
    <submittedName>
        <fullName evidence="9">Corrinoid ABC transporter permease</fullName>
    </submittedName>
</protein>
<dbReference type="AlphaFoldDB" id="A0A0D2J435"/>
<keyword evidence="4" id="KW-1003">Cell membrane</keyword>
<evidence type="ECO:0000256" key="6">
    <source>
        <dbReference type="ARBA" id="ARBA00022989"/>
    </source>
</evidence>
<keyword evidence="7 8" id="KW-0472">Membrane</keyword>
<feature type="transmembrane region" description="Helical" evidence="8">
    <location>
        <begin position="277"/>
        <end position="295"/>
    </location>
</feature>
<evidence type="ECO:0000256" key="1">
    <source>
        <dbReference type="ARBA" id="ARBA00004651"/>
    </source>
</evidence>
<dbReference type="OrthoDB" id="9782305at2"/>
<dbReference type="CDD" id="cd06550">
    <property type="entry name" value="TM_ABC_iron-siderophores_like"/>
    <property type="match status" value="1"/>
</dbReference>
<evidence type="ECO:0000256" key="5">
    <source>
        <dbReference type="ARBA" id="ARBA00022692"/>
    </source>
</evidence>
<dbReference type="PANTHER" id="PTHR30472:SF25">
    <property type="entry name" value="ABC TRANSPORTER PERMEASE PROTEIN MJ0876-RELATED"/>
    <property type="match status" value="1"/>
</dbReference>
<feature type="transmembrane region" description="Helical" evidence="8">
    <location>
        <begin position="307"/>
        <end position="327"/>
    </location>
</feature>
<gene>
    <name evidence="9" type="primary">btuC</name>
    <name evidence="9" type="ORF">X474_16740</name>
</gene>
<dbReference type="STRING" id="1429043.X474_16740"/>
<dbReference type="Proteomes" id="UP000032233">
    <property type="component" value="Unassembled WGS sequence"/>
</dbReference>
<feature type="transmembrane region" description="Helical" evidence="8">
    <location>
        <begin position="192"/>
        <end position="211"/>
    </location>
</feature>
<dbReference type="Pfam" id="PF01032">
    <property type="entry name" value="FecCD"/>
    <property type="match status" value="1"/>
</dbReference>
<dbReference type="Gene3D" id="1.10.3470.10">
    <property type="entry name" value="ABC transporter involved in vitamin B12 uptake, BtuC"/>
    <property type="match status" value="1"/>
</dbReference>
<organism evidence="9 10">
    <name type="scientific">Dethiosulfatarculus sandiegensis</name>
    <dbReference type="NCBI Taxonomy" id="1429043"/>
    <lineage>
        <taxon>Bacteria</taxon>
        <taxon>Pseudomonadati</taxon>
        <taxon>Thermodesulfobacteriota</taxon>
        <taxon>Desulfarculia</taxon>
        <taxon>Desulfarculales</taxon>
        <taxon>Desulfarculaceae</taxon>
        <taxon>Dethiosulfatarculus</taxon>
    </lineage>
</organism>
<dbReference type="PANTHER" id="PTHR30472">
    <property type="entry name" value="FERRIC ENTEROBACTIN TRANSPORT SYSTEM PERMEASE PROTEIN"/>
    <property type="match status" value="1"/>
</dbReference>
<dbReference type="InParanoid" id="A0A0D2J435"/>
<reference evidence="9 10" key="1">
    <citation type="submission" date="2013-11" db="EMBL/GenBank/DDBJ databases">
        <title>Metagenomic analysis of a methanogenic consortium involved in long chain n-alkane degradation.</title>
        <authorList>
            <person name="Davidova I.A."/>
            <person name="Callaghan A.V."/>
            <person name="Wawrik B."/>
            <person name="Pruitt S."/>
            <person name="Marks C."/>
            <person name="Duncan K.E."/>
            <person name="Suflita J.M."/>
        </authorList>
    </citation>
    <scope>NUCLEOTIDE SEQUENCE [LARGE SCALE GENOMIC DNA]</scope>
    <source>
        <strain evidence="9 10">SPR</strain>
    </source>
</reference>
<evidence type="ECO:0000256" key="4">
    <source>
        <dbReference type="ARBA" id="ARBA00022475"/>
    </source>
</evidence>
<sequence length="334" mass="35203">MRVTPLKVFWVCLGFLLLLALGTLWALSSGTASIGVSEVLNWLAGAELKSSEQVILTNFRLPRVILAILVGGSLSMCGVVFQGLLRNPLAEPFILGVSGGAAAGAVIALSIGLTGLYPRAGFAFAGALGAMFLVLTMGRRSGRLESSGLILTGVIINAFFTAVIMFVISITTDQKLHAIMFWLHGDLGGANLEQSWLLLPAVLLVGGFFFYRSREINLINSGEQAARALGVNVDQVKLSLFVAVSLLAGLTVCLGGLIGFVGLMAPHLVRMALGNDHRLLLPASGLFGALFLLLADTVARCLISPAQLPAGVITASLGAPFFLLLYVKRGTRWL</sequence>
<dbReference type="FunFam" id="1.10.3470.10:FF:000001">
    <property type="entry name" value="Vitamin B12 ABC transporter permease BtuC"/>
    <property type="match status" value="1"/>
</dbReference>
<keyword evidence="3" id="KW-0813">Transport</keyword>
<evidence type="ECO:0000256" key="3">
    <source>
        <dbReference type="ARBA" id="ARBA00022448"/>
    </source>
</evidence>
<keyword evidence="6 8" id="KW-1133">Transmembrane helix</keyword>
<feature type="transmembrane region" description="Helical" evidence="8">
    <location>
        <begin position="120"/>
        <end position="137"/>
    </location>
</feature>
<evidence type="ECO:0000313" key="9">
    <source>
        <dbReference type="EMBL" id="KIX12914.1"/>
    </source>
</evidence>
<dbReference type="GO" id="GO:0005886">
    <property type="term" value="C:plasma membrane"/>
    <property type="evidence" value="ECO:0007669"/>
    <property type="project" value="UniProtKB-SubCell"/>
</dbReference>
<evidence type="ECO:0000256" key="8">
    <source>
        <dbReference type="SAM" id="Phobius"/>
    </source>
</evidence>
<feature type="transmembrane region" description="Helical" evidence="8">
    <location>
        <begin position="61"/>
        <end position="81"/>
    </location>
</feature>
<dbReference type="RefSeq" id="WP_044350025.1">
    <property type="nucleotide sequence ID" value="NZ_AZAC01000021.1"/>
</dbReference>
<comment type="subcellular location">
    <subcellularLocation>
        <location evidence="1">Cell membrane</location>
        <topology evidence="1">Multi-pass membrane protein</topology>
    </subcellularLocation>
</comment>
<dbReference type="PATRIC" id="fig|1429043.3.peg.3545"/>
<keyword evidence="5 8" id="KW-0812">Transmembrane</keyword>
<dbReference type="FunCoup" id="A0A0D2J435">
    <property type="interactions" value="283"/>
</dbReference>
<name>A0A0D2J435_9BACT</name>
<dbReference type="GO" id="GO:0022857">
    <property type="term" value="F:transmembrane transporter activity"/>
    <property type="evidence" value="ECO:0007669"/>
    <property type="project" value="InterPro"/>
</dbReference>
<keyword evidence="10" id="KW-1185">Reference proteome</keyword>
<dbReference type="GO" id="GO:0033214">
    <property type="term" value="P:siderophore-iron import into cell"/>
    <property type="evidence" value="ECO:0007669"/>
    <property type="project" value="TreeGrafter"/>
</dbReference>
<evidence type="ECO:0000256" key="2">
    <source>
        <dbReference type="ARBA" id="ARBA00007935"/>
    </source>
</evidence>
<comment type="caution">
    <text evidence="9">The sequence shown here is derived from an EMBL/GenBank/DDBJ whole genome shotgun (WGS) entry which is preliminary data.</text>
</comment>